<dbReference type="InterPro" id="IPR007811">
    <property type="entry name" value="RPC4"/>
</dbReference>
<sequence>MNRGTAPTGRRGRAGYGRGASLIARSATPSAEGGSSADGATLPSGSSVPIIKTEPGVSSTTTPVSRGAWGGRYKPKNVRRSEAERAAIAEQEAQKQRERAAEEAKARPRGRFRGGRSRGNAMGQRGRPGNPAGMFGQRGGFDARGRGRGGAEYKISRENTVRIENRESRINADRLGVPAGADNSDMEDEYDFYDEEDKFPGLAPMGIYRTKPKKETVTVTTAAEMEAQENKNAESSDEEIDFKAAISNVKAAIPPEVQVKDVGSNGINFDSGRKKVDDGDTEVDTDVDPTAKNTNKAKTKSKLPVSPEEQQLEADLQLMRNEFSYIKIHDEYENENESDEETNEEKIVEKGIAREGRVYLFQFPPVMPPLRPVKKVRIKPESDGMFVESPTSEPIEVSSASPEGEDDDTSDAEATKATIDNQSGFVGQMVVRKSGRVEMNWGGITYEMRPALKRDFVTSAVLVEYSDEKRHGSGPGRAPDEASQNDGTAVGLGKVMGQFILAPKYEDKSEWMISEEDLLAPTE</sequence>
<evidence type="ECO:0000313" key="7">
    <source>
        <dbReference type="Proteomes" id="UP001583280"/>
    </source>
</evidence>
<evidence type="ECO:0000256" key="4">
    <source>
        <dbReference type="ARBA" id="ARBA00023242"/>
    </source>
</evidence>
<comment type="subcellular location">
    <subcellularLocation>
        <location evidence="1">Nucleus</location>
    </subcellularLocation>
</comment>
<reference evidence="6 7" key="1">
    <citation type="journal article" date="2024" name="IMA Fungus">
        <title>IMA Genome - F19 : A genome assembly and annotation guide to empower mycologists, including annotated draft genome sequences of Ceratocystis pirilliformis, Diaporthe australafricana, Fusarium ophioides, Paecilomyces lecythidis, and Sporothrix stenoceras.</title>
        <authorList>
            <person name="Aylward J."/>
            <person name="Wilson A.M."/>
            <person name="Visagie C.M."/>
            <person name="Spraker J."/>
            <person name="Barnes I."/>
            <person name="Buitendag C."/>
            <person name="Ceriani C."/>
            <person name="Del Mar Angel L."/>
            <person name="du Plessis D."/>
            <person name="Fuchs T."/>
            <person name="Gasser K."/>
            <person name="Kramer D."/>
            <person name="Li W."/>
            <person name="Munsamy K."/>
            <person name="Piso A."/>
            <person name="Price J.L."/>
            <person name="Sonnekus B."/>
            <person name="Thomas C."/>
            <person name="van der Nest A."/>
            <person name="van Dijk A."/>
            <person name="van Heerden A."/>
            <person name="van Vuuren N."/>
            <person name="Yilmaz N."/>
            <person name="Duong T.A."/>
            <person name="van der Merwe N.A."/>
            <person name="Wingfield M.J."/>
            <person name="Wingfield B.D."/>
        </authorList>
    </citation>
    <scope>NUCLEOTIDE SEQUENCE [LARGE SCALE GENOMIC DNA]</scope>
    <source>
        <strain evidence="6 7">CMW 12675</strain>
    </source>
</reference>
<evidence type="ECO:0000256" key="1">
    <source>
        <dbReference type="ARBA" id="ARBA00004123"/>
    </source>
</evidence>
<gene>
    <name evidence="6" type="ORF">Cpir12675_005948</name>
</gene>
<evidence type="ECO:0000256" key="3">
    <source>
        <dbReference type="ARBA" id="ARBA00023163"/>
    </source>
</evidence>
<comment type="caution">
    <text evidence="6">The sequence shown here is derived from an EMBL/GenBank/DDBJ whole genome shotgun (WGS) entry which is preliminary data.</text>
</comment>
<feature type="region of interest" description="Disordered" evidence="5">
    <location>
        <begin position="261"/>
        <end position="310"/>
    </location>
</feature>
<proteinExistence type="predicted"/>
<dbReference type="PANTHER" id="PTHR13408:SF0">
    <property type="entry name" value="DNA-DIRECTED RNA POLYMERASE III SUBUNIT RPC4"/>
    <property type="match status" value="1"/>
</dbReference>
<organism evidence="6 7">
    <name type="scientific">Ceratocystis pirilliformis</name>
    <dbReference type="NCBI Taxonomy" id="259994"/>
    <lineage>
        <taxon>Eukaryota</taxon>
        <taxon>Fungi</taxon>
        <taxon>Dikarya</taxon>
        <taxon>Ascomycota</taxon>
        <taxon>Pezizomycotina</taxon>
        <taxon>Sordariomycetes</taxon>
        <taxon>Hypocreomycetidae</taxon>
        <taxon>Microascales</taxon>
        <taxon>Ceratocystidaceae</taxon>
        <taxon>Ceratocystis</taxon>
    </lineage>
</organism>
<dbReference type="PANTHER" id="PTHR13408">
    <property type="entry name" value="DNA-DIRECTED RNA POLYMERASE III"/>
    <property type="match status" value="1"/>
</dbReference>
<keyword evidence="2" id="KW-0240">DNA-directed RNA polymerase</keyword>
<evidence type="ECO:0008006" key="8">
    <source>
        <dbReference type="Google" id="ProtNLM"/>
    </source>
</evidence>
<evidence type="ECO:0000256" key="2">
    <source>
        <dbReference type="ARBA" id="ARBA00022478"/>
    </source>
</evidence>
<name>A0ABR3YL00_9PEZI</name>
<keyword evidence="7" id="KW-1185">Reference proteome</keyword>
<dbReference type="Proteomes" id="UP001583280">
    <property type="component" value="Unassembled WGS sequence"/>
</dbReference>
<keyword evidence="3" id="KW-0804">Transcription</keyword>
<evidence type="ECO:0000256" key="5">
    <source>
        <dbReference type="SAM" id="MobiDB-lite"/>
    </source>
</evidence>
<feature type="region of interest" description="Disordered" evidence="5">
    <location>
        <begin position="467"/>
        <end position="489"/>
    </location>
</feature>
<feature type="compositionally biased region" description="Basic and acidic residues" evidence="5">
    <location>
        <begin position="79"/>
        <end position="106"/>
    </location>
</feature>
<dbReference type="EMBL" id="JAWDJO010000234">
    <property type="protein sequence ID" value="KAL1889030.1"/>
    <property type="molecule type" value="Genomic_DNA"/>
</dbReference>
<accession>A0ABR3YL00</accession>
<evidence type="ECO:0000313" key="6">
    <source>
        <dbReference type="EMBL" id="KAL1889030.1"/>
    </source>
</evidence>
<dbReference type="Pfam" id="PF05132">
    <property type="entry name" value="RNA_pol_Rpc4"/>
    <property type="match status" value="1"/>
</dbReference>
<protein>
    <recommendedName>
        <fullName evidence="8">DNA-directed RNA polymerase III subunit RPC4</fullName>
    </recommendedName>
</protein>
<keyword evidence="4" id="KW-0539">Nucleus</keyword>
<feature type="region of interest" description="Disordered" evidence="5">
    <location>
        <begin position="1"/>
        <end position="156"/>
    </location>
</feature>
<feature type="compositionally biased region" description="Basic and acidic residues" evidence="5">
    <location>
        <begin position="141"/>
        <end position="156"/>
    </location>
</feature>
<feature type="compositionally biased region" description="Basic residues" evidence="5">
    <location>
        <begin position="107"/>
        <end position="116"/>
    </location>
</feature>
<feature type="region of interest" description="Disordered" evidence="5">
    <location>
        <begin position="382"/>
        <end position="421"/>
    </location>
</feature>